<dbReference type="GO" id="GO:0005829">
    <property type="term" value="C:cytosol"/>
    <property type="evidence" value="ECO:0007669"/>
    <property type="project" value="TreeGrafter"/>
</dbReference>
<evidence type="ECO:0000313" key="6">
    <source>
        <dbReference type="EMBL" id="AXA33916.1"/>
    </source>
</evidence>
<evidence type="ECO:0000256" key="4">
    <source>
        <dbReference type="ARBA" id="ARBA00023163"/>
    </source>
</evidence>
<accession>A0A2Z4XZ18</accession>
<dbReference type="RefSeq" id="WP_112870091.1">
    <property type="nucleotide sequence ID" value="NZ_CP021781.1"/>
</dbReference>
<dbReference type="Proteomes" id="UP000251120">
    <property type="component" value="Chromosome"/>
</dbReference>
<evidence type="ECO:0000313" key="7">
    <source>
        <dbReference type="EMBL" id="QIW12153.1"/>
    </source>
</evidence>
<dbReference type="Pfam" id="PF03466">
    <property type="entry name" value="LysR_substrate"/>
    <property type="match status" value="1"/>
</dbReference>
<dbReference type="Proteomes" id="UP000681131">
    <property type="component" value="Chromosome"/>
</dbReference>
<evidence type="ECO:0000313" key="8">
    <source>
        <dbReference type="Proteomes" id="UP000251120"/>
    </source>
</evidence>
<evidence type="ECO:0000256" key="2">
    <source>
        <dbReference type="ARBA" id="ARBA00023015"/>
    </source>
</evidence>
<dbReference type="InterPro" id="IPR050950">
    <property type="entry name" value="HTH-type_LysR_regulators"/>
</dbReference>
<dbReference type="InterPro" id="IPR005119">
    <property type="entry name" value="LysR_subst-bd"/>
</dbReference>
<evidence type="ECO:0000313" key="9">
    <source>
        <dbReference type="Proteomes" id="UP000681131"/>
    </source>
</evidence>
<dbReference type="InterPro" id="IPR000847">
    <property type="entry name" value="LysR_HTH_N"/>
</dbReference>
<dbReference type="Gene3D" id="3.40.190.10">
    <property type="entry name" value="Periplasmic binding protein-like II"/>
    <property type="match status" value="2"/>
</dbReference>
<dbReference type="GO" id="GO:0003677">
    <property type="term" value="F:DNA binding"/>
    <property type="evidence" value="ECO:0007669"/>
    <property type="project" value="UniProtKB-KW"/>
</dbReference>
<proteinExistence type="inferred from homology"/>
<dbReference type="PANTHER" id="PTHR30419:SF29">
    <property type="entry name" value="LYSR-FAMILY TRANSCRIPTIONAL REGULATOR"/>
    <property type="match status" value="1"/>
</dbReference>
<dbReference type="SUPFAM" id="SSF46785">
    <property type="entry name" value="Winged helix' DNA-binding domain"/>
    <property type="match status" value="1"/>
</dbReference>
<dbReference type="PROSITE" id="PS50931">
    <property type="entry name" value="HTH_LYSR"/>
    <property type="match status" value="1"/>
</dbReference>
<evidence type="ECO:0000256" key="3">
    <source>
        <dbReference type="ARBA" id="ARBA00023125"/>
    </source>
</evidence>
<dbReference type="PANTHER" id="PTHR30419">
    <property type="entry name" value="HTH-TYPE TRANSCRIPTIONAL REGULATOR YBHD"/>
    <property type="match status" value="1"/>
</dbReference>
<keyword evidence="4" id="KW-0804">Transcription</keyword>
<dbReference type="EMBL" id="CP021781">
    <property type="protein sequence ID" value="AXA33916.1"/>
    <property type="molecule type" value="Genomic_DNA"/>
</dbReference>
<dbReference type="Pfam" id="PF00126">
    <property type="entry name" value="HTH_1"/>
    <property type="match status" value="1"/>
</dbReference>
<sequence length="290" mass="33056">MNTRTLEYIIAVYETKSFITASERCFVSQPALSMQIKKFEEYTNLQVFERGTKQVLITKAGLKIVNQAYKILDEVSNLDRIAEINQDGSRIKVSIGAFPTLCPYLMPEILPLIKKEFPDISISLVEEKTDILVDMLDQGKLDFAFLATPTDGYQFQRKNLFKDKFFVAVAKTNELSKNKSISIENVIKENLMILDEGNCLRDQTLRLCSLNSYNNNDFKGSSLETLRQMVSINEGVTLIPKIACSKHENIKYINIDGSGFYRNIDLVMRKSSVYSDLFESISNLVSKIYN</sequence>
<reference evidence="7 9" key="2">
    <citation type="submission" date="2019-08" db="EMBL/GenBank/DDBJ databases">
        <title>Complete genome sequences of Francisella adeliensis (FSC1325 and FSC1326).</title>
        <authorList>
            <person name="Ohrman C."/>
            <person name="Uneklint I."/>
            <person name="Vallesi A."/>
            <person name="Karlsson L."/>
            <person name="Sjodin A."/>
        </authorList>
    </citation>
    <scope>NUCLEOTIDE SEQUENCE [LARGE SCALE GENOMIC DNA]</scope>
    <source>
        <strain evidence="7 9">FSC1325</strain>
    </source>
</reference>
<evidence type="ECO:0000256" key="1">
    <source>
        <dbReference type="ARBA" id="ARBA00009437"/>
    </source>
</evidence>
<dbReference type="InterPro" id="IPR036388">
    <property type="entry name" value="WH-like_DNA-bd_sf"/>
</dbReference>
<dbReference type="AlphaFoldDB" id="A0A2Z4XZ18"/>
<dbReference type="GO" id="GO:0003700">
    <property type="term" value="F:DNA-binding transcription factor activity"/>
    <property type="evidence" value="ECO:0007669"/>
    <property type="project" value="InterPro"/>
</dbReference>
<name>A0A2Z4XZ18_9GAMM</name>
<dbReference type="Gene3D" id="1.10.10.10">
    <property type="entry name" value="Winged helix-like DNA-binding domain superfamily/Winged helix DNA-binding domain"/>
    <property type="match status" value="1"/>
</dbReference>
<keyword evidence="2" id="KW-0805">Transcription regulation</keyword>
<reference evidence="6 8" key="1">
    <citation type="submission" date="2017-06" db="EMBL/GenBank/DDBJ databases">
        <title>Complete genome of Francisella adeliensis.</title>
        <authorList>
            <person name="Vallesi A."/>
            <person name="Sjodin A."/>
        </authorList>
    </citation>
    <scope>NUCLEOTIDE SEQUENCE [LARGE SCALE GENOMIC DNA]</scope>
    <source>
        <strain evidence="6 8">FDC440</strain>
    </source>
</reference>
<gene>
    <name evidence="6" type="ORF">CDH04_05560</name>
    <name evidence="7" type="ORF">FZC43_05565</name>
</gene>
<evidence type="ECO:0000259" key="5">
    <source>
        <dbReference type="PROSITE" id="PS50931"/>
    </source>
</evidence>
<dbReference type="SUPFAM" id="SSF53850">
    <property type="entry name" value="Periplasmic binding protein-like II"/>
    <property type="match status" value="1"/>
</dbReference>
<dbReference type="InterPro" id="IPR036390">
    <property type="entry name" value="WH_DNA-bd_sf"/>
</dbReference>
<comment type="similarity">
    <text evidence="1">Belongs to the LysR transcriptional regulatory family.</text>
</comment>
<keyword evidence="3" id="KW-0238">DNA-binding</keyword>
<dbReference type="OrthoDB" id="9775392at2"/>
<dbReference type="KEGG" id="fad:CDH04_05560"/>
<organism evidence="6 8">
    <name type="scientific">Francisella adeliensis</name>
    <dbReference type="NCBI Taxonomy" id="2007306"/>
    <lineage>
        <taxon>Bacteria</taxon>
        <taxon>Pseudomonadati</taxon>
        <taxon>Pseudomonadota</taxon>
        <taxon>Gammaproteobacteria</taxon>
        <taxon>Thiotrichales</taxon>
        <taxon>Francisellaceae</taxon>
        <taxon>Francisella</taxon>
    </lineage>
</organism>
<dbReference type="EMBL" id="CP043424">
    <property type="protein sequence ID" value="QIW12153.1"/>
    <property type="molecule type" value="Genomic_DNA"/>
</dbReference>
<dbReference type="CDD" id="cd08411">
    <property type="entry name" value="PBP2_OxyR"/>
    <property type="match status" value="1"/>
</dbReference>
<feature type="domain" description="HTH lysR-type" evidence="5">
    <location>
        <begin position="1"/>
        <end position="58"/>
    </location>
</feature>
<dbReference type="FunFam" id="1.10.10.10:FF:000001">
    <property type="entry name" value="LysR family transcriptional regulator"/>
    <property type="match status" value="1"/>
</dbReference>
<protein>
    <submittedName>
        <fullName evidence="6">Hydrogen peroxide-inducible protein activator</fullName>
    </submittedName>
    <submittedName>
        <fullName evidence="7">LysR family transcriptional regulator</fullName>
    </submittedName>
</protein>
<keyword evidence="9" id="KW-1185">Reference proteome</keyword>